<dbReference type="InterPro" id="IPR001638">
    <property type="entry name" value="Solute-binding_3/MltF_N"/>
</dbReference>
<keyword evidence="3 5" id="KW-0732">Signal</keyword>
<accession>A0A1G7ZVS9</accession>
<dbReference type="InterPro" id="IPR018313">
    <property type="entry name" value="SBP_3_CS"/>
</dbReference>
<sequence length="275" mass="28743">MSISKSLRIAAATAAVATLALAGCSSSASTEEEAGGLTLADVQEAGVLVVGTEGTYSPFSFHADGGTGELTGYDVEVITAVAEELGVEVQFEETQWDAIFAGLDSGRWDVIANQVSINPERSERYLFSTPYTYSPGVLIVPTDSDIQSFDDLEGATSAQSLTSNWADVATENGATVEGVEGFAQAVELLRTGRVDATINDRLTFLDYQQSQGGGDIGVDIVAETDDVSESAVTLRQGSEDLQAAIDEALATLAADGTLAEISDRYFGEDVSVPQS</sequence>
<dbReference type="SMART" id="SM00062">
    <property type="entry name" value="PBPb"/>
    <property type="match status" value="1"/>
</dbReference>
<evidence type="ECO:0000259" key="6">
    <source>
        <dbReference type="SMART" id="SM00062"/>
    </source>
</evidence>
<comment type="subcellular location">
    <subcellularLocation>
        <location evidence="1">Cell envelope</location>
    </subcellularLocation>
</comment>
<evidence type="ECO:0000256" key="1">
    <source>
        <dbReference type="ARBA" id="ARBA00004196"/>
    </source>
</evidence>
<evidence type="ECO:0000256" key="5">
    <source>
        <dbReference type="SAM" id="SignalP"/>
    </source>
</evidence>
<keyword evidence="8" id="KW-1185">Reference proteome</keyword>
<dbReference type="CDD" id="cd13711">
    <property type="entry name" value="PBP2_Ngo0372_TcyA"/>
    <property type="match status" value="1"/>
</dbReference>
<dbReference type="STRING" id="399736.SAMN04489720_0135"/>
<dbReference type="EMBL" id="LT629695">
    <property type="protein sequence ID" value="SDH12775.1"/>
    <property type="molecule type" value="Genomic_DNA"/>
</dbReference>
<feature type="signal peptide" evidence="5">
    <location>
        <begin position="1"/>
        <end position="22"/>
    </location>
</feature>
<reference evidence="8" key="1">
    <citation type="submission" date="2016-10" db="EMBL/GenBank/DDBJ databases">
        <authorList>
            <person name="Varghese N."/>
            <person name="Submissions S."/>
        </authorList>
    </citation>
    <scope>NUCLEOTIDE SEQUENCE [LARGE SCALE GENOMIC DNA]</scope>
    <source>
        <strain evidence="8">DSM 22002</strain>
    </source>
</reference>
<evidence type="ECO:0000256" key="3">
    <source>
        <dbReference type="ARBA" id="ARBA00022729"/>
    </source>
</evidence>
<dbReference type="Pfam" id="PF00497">
    <property type="entry name" value="SBP_bac_3"/>
    <property type="match status" value="1"/>
</dbReference>
<dbReference type="RefSeq" id="WP_092501544.1">
    <property type="nucleotide sequence ID" value="NZ_LT629695.1"/>
</dbReference>
<dbReference type="PROSITE" id="PS51257">
    <property type="entry name" value="PROKAR_LIPOPROTEIN"/>
    <property type="match status" value="1"/>
</dbReference>
<organism evidence="7 8">
    <name type="scientific">Agrococcus jejuensis</name>
    <dbReference type="NCBI Taxonomy" id="399736"/>
    <lineage>
        <taxon>Bacteria</taxon>
        <taxon>Bacillati</taxon>
        <taxon>Actinomycetota</taxon>
        <taxon>Actinomycetes</taxon>
        <taxon>Micrococcales</taxon>
        <taxon>Microbacteriaceae</taxon>
        <taxon>Agrococcus</taxon>
    </lineage>
</organism>
<feature type="domain" description="Solute-binding protein family 3/N-terminal" evidence="6">
    <location>
        <begin position="47"/>
        <end position="269"/>
    </location>
</feature>
<dbReference type="PANTHER" id="PTHR35936">
    <property type="entry name" value="MEMBRANE-BOUND LYTIC MUREIN TRANSGLYCOSYLASE F"/>
    <property type="match status" value="1"/>
</dbReference>
<name>A0A1G7ZVS9_9MICO</name>
<dbReference type="AlphaFoldDB" id="A0A1G7ZVS9"/>
<comment type="similarity">
    <text evidence="2 4">Belongs to the bacterial solute-binding protein 3 family.</text>
</comment>
<evidence type="ECO:0000256" key="2">
    <source>
        <dbReference type="ARBA" id="ARBA00010333"/>
    </source>
</evidence>
<dbReference type="Gene3D" id="3.40.190.10">
    <property type="entry name" value="Periplasmic binding protein-like II"/>
    <property type="match status" value="2"/>
</dbReference>
<dbReference type="PROSITE" id="PS01039">
    <property type="entry name" value="SBP_BACTERIAL_3"/>
    <property type="match status" value="1"/>
</dbReference>
<dbReference type="Proteomes" id="UP000198822">
    <property type="component" value="Chromosome I"/>
</dbReference>
<dbReference type="OrthoDB" id="9814902at2"/>
<dbReference type="PANTHER" id="PTHR35936:SF34">
    <property type="entry name" value="ABC TRANSPORTER EXTRACELLULAR-BINDING PROTEIN YCKB-RELATED"/>
    <property type="match status" value="1"/>
</dbReference>
<feature type="chain" id="PRO_5038551967" evidence="5">
    <location>
        <begin position="23"/>
        <end position="275"/>
    </location>
</feature>
<evidence type="ECO:0000313" key="7">
    <source>
        <dbReference type="EMBL" id="SDH12775.1"/>
    </source>
</evidence>
<dbReference type="SUPFAM" id="SSF53850">
    <property type="entry name" value="Periplasmic binding protein-like II"/>
    <property type="match status" value="1"/>
</dbReference>
<protein>
    <submittedName>
        <fullName evidence="7">Amino acid ABC transporter substrate-binding protein, PAAT family</fullName>
    </submittedName>
</protein>
<evidence type="ECO:0000256" key="4">
    <source>
        <dbReference type="RuleBase" id="RU003744"/>
    </source>
</evidence>
<gene>
    <name evidence="7" type="ORF">SAMN04489720_0135</name>
</gene>
<dbReference type="GO" id="GO:0030313">
    <property type="term" value="C:cell envelope"/>
    <property type="evidence" value="ECO:0007669"/>
    <property type="project" value="UniProtKB-SubCell"/>
</dbReference>
<evidence type="ECO:0000313" key="8">
    <source>
        <dbReference type="Proteomes" id="UP000198822"/>
    </source>
</evidence>
<proteinExistence type="inferred from homology"/>